<dbReference type="SMART" id="SM00702">
    <property type="entry name" value="P4Hc"/>
    <property type="match status" value="1"/>
</dbReference>
<evidence type="ECO:0000256" key="7">
    <source>
        <dbReference type="HAMAP-Rule" id="MF_00657"/>
    </source>
</evidence>
<evidence type="ECO:0000313" key="10">
    <source>
        <dbReference type="Proteomes" id="UP000010471"/>
    </source>
</evidence>
<evidence type="ECO:0000256" key="4">
    <source>
        <dbReference type="ARBA" id="ARBA00022964"/>
    </source>
</evidence>
<dbReference type="GO" id="GO:0031418">
    <property type="term" value="F:L-ascorbic acid binding"/>
    <property type="evidence" value="ECO:0007669"/>
    <property type="project" value="UniProtKB-KW"/>
</dbReference>
<keyword evidence="4 7" id="KW-0223">Dioxygenase</keyword>
<evidence type="ECO:0000256" key="3">
    <source>
        <dbReference type="ARBA" id="ARBA00022896"/>
    </source>
</evidence>
<dbReference type="InterPro" id="IPR044862">
    <property type="entry name" value="Pro_4_hyd_alph_FE2OG_OXY"/>
</dbReference>
<evidence type="ECO:0000313" key="9">
    <source>
        <dbReference type="EMBL" id="AFZ18167.1"/>
    </source>
</evidence>
<evidence type="ECO:0000256" key="5">
    <source>
        <dbReference type="ARBA" id="ARBA00023002"/>
    </source>
</evidence>
<evidence type="ECO:0000259" key="8">
    <source>
        <dbReference type="PROSITE" id="PS51471"/>
    </source>
</evidence>
<sequence length="222" mass="25220">MIFSIDNILSPEELRFIVNSLEKADFVDGKTTAGWHAKFVKNNMQLQREATYAKDLRELVETALRRNALFQSAIQPKSIHSVLFSRYETGMSYGRHVDNALMGNQEFLRSDVSFTLFLSSPSTYEGGELIIEYSDGDRAYKLEAGSMIVYPSSTLHQVETVTEGVRLAAVGWVQSLVRDANEREILFDLDTARRSIFAKEGKTIEFDLISKSYANLLRKWAE</sequence>
<dbReference type="Pfam" id="PF13640">
    <property type="entry name" value="2OG-FeII_Oxy_3"/>
    <property type="match status" value="1"/>
</dbReference>
<dbReference type="GO" id="GO:0006974">
    <property type="term" value="P:DNA damage response"/>
    <property type="evidence" value="ECO:0007669"/>
    <property type="project" value="TreeGrafter"/>
</dbReference>
<dbReference type="InterPro" id="IPR006620">
    <property type="entry name" value="Pro_4_hyd_alph"/>
</dbReference>
<evidence type="ECO:0000256" key="6">
    <source>
        <dbReference type="ARBA" id="ARBA00023004"/>
    </source>
</evidence>
<dbReference type="AlphaFoldDB" id="K9WF83"/>
<accession>K9WF83</accession>
<proteinExistence type="inferred from homology"/>
<comment type="cofactor">
    <cofactor evidence="7">
        <name>Fe(2+)</name>
        <dbReference type="ChEBI" id="CHEBI:29033"/>
    </cofactor>
    <text evidence="7">Binds 1 Fe(2+) ion per subunit.</text>
</comment>
<name>K9WF83_9CYAN</name>
<dbReference type="RefSeq" id="WP_015182317.1">
    <property type="nucleotide sequence ID" value="NC_019738.1"/>
</dbReference>
<dbReference type="NCBIfam" id="NF003974">
    <property type="entry name" value="PRK05467.1-3"/>
    <property type="match status" value="1"/>
</dbReference>
<feature type="binding site" evidence="7">
    <location>
        <position position="156"/>
    </location>
    <ligand>
        <name>Fe cation</name>
        <dbReference type="ChEBI" id="CHEBI:24875"/>
    </ligand>
</feature>
<dbReference type="EMBL" id="CP003630">
    <property type="protein sequence ID" value="AFZ18167.1"/>
    <property type="molecule type" value="Genomic_DNA"/>
</dbReference>
<dbReference type="InterPro" id="IPR023550">
    <property type="entry name" value="PKHD_hydroxylase"/>
</dbReference>
<dbReference type="NCBIfam" id="NF003975">
    <property type="entry name" value="PRK05467.1-4"/>
    <property type="match status" value="1"/>
</dbReference>
<dbReference type="PROSITE" id="PS51471">
    <property type="entry name" value="FE2OG_OXY"/>
    <property type="match status" value="1"/>
</dbReference>
<dbReference type="GO" id="GO:0006879">
    <property type="term" value="P:intracellular iron ion homeostasis"/>
    <property type="evidence" value="ECO:0007669"/>
    <property type="project" value="TreeGrafter"/>
</dbReference>
<dbReference type="PATRIC" id="fig|1173027.3.peg.2584"/>
<dbReference type="Pfam" id="PF18331">
    <property type="entry name" value="PKHD_C"/>
    <property type="match status" value="1"/>
</dbReference>
<feature type="domain" description="Fe2OG dioxygenase" evidence="8">
    <location>
        <begin position="78"/>
        <end position="175"/>
    </location>
</feature>
<evidence type="ECO:0000256" key="1">
    <source>
        <dbReference type="ARBA" id="ARBA00001961"/>
    </source>
</evidence>
<dbReference type="GO" id="GO:0005506">
    <property type="term" value="F:iron ion binding"/>
    <property type="evidence" value="ECO:0007669"/>
    <property type="project" value="UniProtKB-UniRule"/>
</dbReference>
<dbReference type="Gene3D" id="2.60.120.620">
    <property type="entry name" value="q2cbj1_9rhob like domain"/>
    <property type="match status" value="1"/>
</dbReference>
<feature type="binding site" evidence="7">
    <location>
        <position position="98"/>
    </location>
    <ligand>
        <name>Fe cation</name>
        <dbReference type="ChEBI" id="CHEBI:24875"/>
    </ligand>
</feature>
<evidence type="ECO:0000256" key="2">
    <source>
        <dbReference type="ARBA" id="ARBA00022723"/>
    </source>
</evidence>
<dbReference type="PANTHER" id="PTHR41536">
    <property type="entry name" value="PKHD-TYPE HYDROXYLASE YBIX"/>
    <property type="match status" value="1"/>
</dbReference>
<feature type="binding site" evidence="7">
    <location>
        <position position="96"/>
    </location>
    <ligand>
        <name>Fe cation</name>
        <dbReference type="ChEBI" id="CHEBI:24875"/>
    </ligand>
</feature>
<organism evidence="9 10">
    <name type="scientific">Allocoleopsis franciscana PCC 7113</name>
    <dbReference type="NCBI Taxonomy" id="1173027"/>
    <lineage>
        <taxon>Bacteria</taxon>
        <taxon>Bacillati</taxon>
        <taxon>Cyanobacteriota</taxon>
        <taxon>Cyanophyceae</taxon>
        <taxon>Coleofasciculales</taxon>
        <taxon>Coleofasciculaceae</taxon>
        <taxon>Allocoleopsis</taxon>
        <taxon>Allocoleopsis franciscana</taxon>
    </lineage>
</organism>
<dbReference type="InterPro" id="IPR041097">
    <property type="entry name" value="PKHD_C"/>
</dbReference>
<dbReference type="Proteomes" id="UP000010471">
    <property type="component" value="Chromosome"/>
</dbReference>
<dbReference type="PANTHER" id="PTHR41536:SF1">
    <property type="entry name" value="PKHD-TYPE HYDROXYLASE YBIX"/>
    <property type="match status" value="1"/>
</dbReference>
<dbReference type="InterPro" id="IPR005123">
    <property type="entry name" value="Oxoglu/Fe-dep_dioxygenase_dom"/>
</dbReference>
<reference evidence="9 10" key="1">
    <citation type="submission" date="2012-06" db="EMBL/GenBank/DDBJ databases">
        <title>Finished chromosome of genome of Microcoleus sp. PCC 7113.</title>
        <authorList>
            <consortium name="US DOE Joint Genome Institute"/>
            <person name="Gugger M."/>
            <person name="Coursin T."/>
            <person name="Rippka R."/>
            <person name="Tandeau De Marsac N."/>
            <person name="Huntemann M."/>
            <person name="Wei C.-L."/>
            <person name="Han J."/>
            <person name="Detter J.C."/>
            <person name="Han C."/>
            <person name="Tapia R."/>
            <person name="Chen A."/>
            <person name="Kyrpides N."/>
            <person name="Mavromatis K."/>
            <person name="Markowitz V."/>
            <person name="Szeto E."/>
            <person name="Ivanova N."/>
            <person name="Pagani I."/>
            <person name="Pati A."/>
            <person name="Goodwin L."/>
            <person name="Nordberg H.P."/>
            <person name="Cantor M.N."/>
            <person name="Hua S.X."/>
            <person name="Woyke T."/>
            <person name="Kerfeld C.A."/>
        </authorList>
    </citation>
    <scope>NUCLEOTIDE SEQUENCE [LARGE SCALE GENOMIC DNA]</scope>
    <source>
        <strain evidence="9 10">PCC 7113</strain>
    </source>
</reference>
<comment type="cofactor">
    <cofactor evidence="1 7">
        <name>L-ascorbate</name>
        <dbReference type="ChEBI" id="CHEBI:38290"/>
    </cofactor>
</comment>
<dbReference type="GO" id="GO:0016706">
    <property type="term" value="F:2-oxoglutarate-dependent dioxygenase activity"/>
    <property type="evidence" value="ECO:0007669"/>
    <property type="project" value="UniProtKB-UniRule"/>
</dbReference>
<dbReference type="KEGG" id="mic:Mic7113_2362"/>
<feature type="binding site" evidence="7">
    <location>
        <position position="166"/>
    </location>
    <ligand>
        <name>2-oxoglutarate</name>
        <dbReference type="ChEBI" id="CHEBI:16810"/>
    </ligand>
</feature>
<dbReference type="HAMAP" id="MF_00657">
    <property type="entry name" value="Hydroxyl_YbiX"/>
    <property type="match status" value="1"/>
</dbReference>
<gene>
    <name evidence="9" type="ORF">Mic7113_2362</name>
</gene>
<dbReference type="OrthoDB" id="9812472at2"/>
<keyword evidence="10" id="KW-1185">Reference proteome</keyword>
<keyword evidence="6 7" id="KW-0408">Iron</keyword>
<keyword evidence="3 7" id="KW-0847">Vitamin C</keyword>
<dbReference type="eggNOG" id="COG3128">
    <property type="taxonomic scope" value="Bacteria"/>
</dbReference>
<dbReference type="HOGENOM" id="CLU_106663_0_0_3"/>
<dbReference type="Gene3D" id="4.10.860.20">
    <property type="entry name" value="Rabenosyn, Rab binding domain"/>
    <property type="match status" value="1"/>
</dbReference>
<keyword evidence="5 7" id="KW-0560">Oxidoreductase</keyword>
<keyword evidence="2 7" id="KW-0479">Metal-binding</keyword>
<protein>
    <submittedName>
        <fullName evidence="9">Putative iron-regulated protein</fullName>
    </submittedName>
</protein>